<reference evidence="15 16" key="1">
    <citation type="submission" date="2017-05" db="EMBL/GenBank/DDBJ databases">
        <authorList>
            <person name="Song R."/>
            <person name="Chenine A.L."/>
            <person name="Ruprecht R.M."/>
        </authorList>
    </citation>
    <scope>NUCLEOTIDE SEQUENCE [LARGE SCALE GENOMIC DNA]</scope>
    <source>
        <strain evidence="15 16">PSBB019</strain>
    </source>
</reference>
<evidence type="ECO:0000256" key="5">
    <source>
        <dbReference type="ARBA" id="ARBA00022840"/>
    </source>
</evidence>
<keyword evidence="6 9" id="KW-0648">Protein biosynthesis</keyword>
<evidence type="ECO:0000259" key="12">
    <source>
        <dbReference type="Pfam" id="PF08264"/>
    </source>
</evidence>
<dbReference type="KEGG" id="cceu:CBR64_00455"/>
<dbReference type="EMBL" id="CP021383">
    <property type="protein sequence ID" value="ARU50213.1"/>
    <property type="molecule type" value="Genomic_DNA"/>
</dbReference>
<dbReference type="CDD" id="cd07958">
    <property type="entry name" value="Anticodon_Ia_Leu_BEm"/>
    <property type="match status" value="1"/>
</dbReference>
<dbReference type="Gene3D" id="1.10.730.10">
    <property type="entry name" value="Isoleucyl-tRNA Synthetase, Domain 1"/>
    <property type="match status" value="2"/>
</dbReference>
<sequence length="1024" mass="112680">MITAHILARVDGPPSGLPSAGKLGRVTTPDTASIPHASDAPAAGGPAHRYTPALAEQIELKWQELWEQRGTFFAANPTGELTDGDGQGPEGASPYFIMDMFPYPSGAGLHVGHPLGYIATDVVGRFRRMRGENVLHALGYDAFGLPAEQYAVQTGQHPRVTTEANIANMRRQLRRLGLAHDSRRTFATIDPDYVRWTQWIFLQIFDSWYDADALRPDGGRGRARRIAELEAELASGARPVPAGVEGVEEGTDWATLTPEQRRAVVDSQRLAYVDESPVNWAPGLGTVLANEEVTADGRSERGNFPVFQRSLRQWKMRITAYADRLADDLDLIDWPEKVTAMQRNWIGRSEGALVRFAVLGTPDGANDAAAESGGEIEVFTTRPDTLFGATFMVVSPEHPLLDEVPAHWPDGTSSAWTGGHRSPVEAVAAYRREAAAKTAVERQADAGKKTGVFTGHLAVNPVNGQTIPVFTADYVLMGYGTGAIMAVPGGDERDFAFAEAFGLPVVRTVEPEGGLPEDFTGPYTGDGVAVGSSNDEVSLDGLDVTEAKRRITEWLVGKGLGEGTTTYRLRDWLFSRQRYWGEPFPIVWDENDQPVAIPDALLPVDLPDVPDYAPRTFDADDADSSPEAPLGRNDEWVNVTLDLGDGPKQYRRDTNTMPNWAGSCWYYLRYLDPRWDGGADDVVVDGGLERYWMGPEHNPSAGRAGGVDLYVGGVEHAVLHLLYARFWHKVLYDLGHVTSVEPFHKLFNQGYVQAYAFTDARGQYVPAAEVTEEPASDGSGEVVYRWNGEVVQREYGKMGKSLKNVVTPDEMYAEYGADTFRVYEMSMGPLDLSRPWETRAVVGSQRFLQRLWRNVVSEETGELTVVDEPADAATLRAVHRAIADVRVEMEHMRPNTAIAKLITLNNHLTSLDRVPREAVEPLVLMTAPVAPHIAEELWQRLGHERSLAHEPFPTAEERYLVEDTVTCVVQVKGKVRARLEVPPSITEEDLTAAALAEPNVVRAIDGAEVRKVIVRAPKLVNIVV</sequence>
<gene>
    <name evidence="9" type="primary">leuS</name>
    <name evidence="15" type="ORF">CBR64_00455</name>
</gene>
<dbReference type="AlphaFoldDB" id="A0A1Y0HSS9"/>
<dbReference type="NCBIfam" id="TIGR00396">
    <property type="entry name" value="leuS_bact"/>
    <property type="match status" value="1"/>
</dbReference>
<dbReference type="InterPro" id="IPR009080">
    <property type="entry name" value="tRNAsynth_Ia_anticodon-bd"/>
</dbReference>
<evidence type="ECO:0000256" key="10">
    <source>
        <dbReference type="RuleBase" id="RU363039"/>
    </source>
</evidence>
<accession>A0A1Y0HSS9</accession>
<dbReference type="FunFam" id="1.10.730.10:FF:000011">
    <property type="entry name" value="Leucine--tRNA ligase chloroplastic/mitochondrial"/>
    <property type="match status" value="1"/>
</dbReference>
<evidence type="ECO:0000313" key="16">
    <source>
        <dbReference type="Proteomes" id="UP000196228"/>
    </source>
</evidence>
<keyword evidence="3 9" id="KW-0436">Ligase</keyword>
<feature type="domain" description="Methionyl/Valyl/Leucyl/Isoleucyl-tRNA synthetase anticodon-binding" evidence="12">
    <location>
        <begin position="874"/>
        <end position="986"/>
    </location>
</feature>
<dbReference type="InterPro" id="IPR025709">
    <property type="entry name" value="Leu_tRNA-synth_edit"/>
</dbReference>
<feature type="region of interest" description="Disordered" evidence="11">
    <location>
        <begin position="612"/>
        <end position="632"/>
    </location>
</feature>
<dbReference type="FunFam" id="3.40.50.620:FF:000087">
    <property type="entry name" value="Leucine--tRNA ligase"/>
    <property type="match status" value="1"/>
</dbReference>
<evidence type="ECO:0000256" key="2">
    <source>
        <dbReference type="ARBA" id="ARBA00022490"/>
    </source>
</evidence>
<dbReference type="GO" id="GO:0005829">
    <property type="term" value="C:cytosol"/>
    <property type="evidence" value="ECO:0007669"/>
    <property type="project" value="TreeGrafter"/>
</dbReference>
<dbReference type="InterPro" id="IPR015413">
    <property type="entry name" value="Methionyl/Leucyl_tRNA_Synth"/>
</dbReference>
<dbReference type="FunFam" id="3.90.740.10:FF:000017">
    <property type="entry name" value="Leucine--tRNA ligase"/>
    <property type="match status" value="1"/>
</dbReference>
<dbReference type="InterPro" id="IPR001412">
    <property type="entry name" value="aa-tRNA-synth_I_CS"/>
</dbReference>
<evidence type="ECO:0000256" key="7">
    <source>
        <dbReference type="ARBA" id="ARBA00023146"/>
    </source>
</evidence>
<dbReference type="SUPFAM" id="SSF47323">
    <property type="entry name" value="Anticodon-binding domain of a subclass of class I aminoacyl-tRNA synthetases"/>
    <property type="match status" value="1"/>
</dbReference>
<dbReference type="PANTHER" id="PTHR43740">
    <property type="entry name" value="LEUCYL-TRNA SYNTHETASE"/>
    <property type="match status" value="1"/>
</dbReference>
<dbReference type="InterPro" id="IPR009008">
    <property type="entry name" value="Val/Leu/Ile-tRNA-synth_edit"/>
</dbReference>
<dbReference type="Gene3D" id="3.90.740.10">
    <property type="entry name" value="Valyl/Leucyl/Isoleucyl-tRNA synthetase, editing domain"/>
    <property type="match status" value="1"/>
</dbReference>
<dbReference type="Pfam" id="PF13603">
    <property type="entry name" value="tRNA-synt_1_2"/>
    <property type="match status" value="1"/>
</dbReference>
<dbReference type="PANTHER" id="PTHR43740:SF2">
    <property type="entry name" value="LEUCINE--TRNA LIGASE, MITOCHONDRIAL"/>
    <property type="match status" value="1"/>
</dbReference>
<dbReference type="PRINTS" id="PR00985">
    <property type="entry name" value="TRNASYNTHLEU"/>
</dbReference>
<keyword evidence="2 9" id="KW-0963">Cytoplasm</keyword>
<comment type="similarity">
    <text evidence="1 9 10">Belongs to the class-I aminoacyl-tRNA synthetase family.</text>
</comment>
<dbReference type="SUPFAM" id="SSF52374">
    <property type="entry name" value="Nucleotidylyl transferase"/>
    <property type="match status" value="1"/>
</dbReference>
<dbReference type="GO" id="GO:0002161">
    <property type="term" value="F:aminoacyl-tRNA deacylase activity"/>
    <property type="evidence" value="ECO:0007669"/>
    <property type="project" value="InterPro"/>
</dbReference>
<protein>
    <recommendedName>
        <fullName evidence="9">Leucine--tRNA ligase</fullName>
        <ecNumber evidence="9">6.1.1.4</ecNumber>
    </recommendedName>
    <alternativeName>
        <fullName evidence="9">Leucyl-tRNA synthetase</fullName>
        <shortName evidence="9">LeuRS</shortName>
    </alternativeName>
</protein>
<feature type="short sequence motif" description="'KMSKS' region" evidence="9">
    <location>
        <begin position="797"/>
        <end position="801"/>
    </location>
</feature>
<comment type="caution">
    <text evidence="9">Lacks conserved residue(s) required for the propagation of feature annotation.</text>
</comment>
<feature type="region of interest" description="Disordered" evidence="11">
    <location>
        <begin position="11"/>
        <end position="48"/>
    </location>
</feature>
<evidence type="ECO:0000256" key="11">
    <source>
        <dbReference type="SAM" id="MobiDB-lite"/>
    </source>
</evidence>
<evidence type="ECO:0000256" key="3">
    <source>
        <dbReference type="ARBA" id="ARBA00022598"/>
    </source>
</evidence>
<comment type="subcellular location">
    <subcellularLocation>
        <location evidence="9">Cytoplasm</location>
    </subcellularLocation>
</comment>
<feature type="domain" description="Methionyl/Leucyl tRNA synthetase" evidence="13">
    <location>
        <begin position="99"/>
        <end position="182"/>
    </location>
</feature>
<dbReference type="SUPFAM" id="SSF50677">
    <property type="entry name" value="ValRS/IleRS/LeuRS editing domain"/>
    <property type="match status" value="1"/>
</dbReference>
<dbReference type="Proteomes" id="UP000196228">
    <property type="component" value="Chromosome"/>
</dbReference>
<dbReference type="GO" id="GO:0006429">
    <property type="term" value="P:leucyl-tRNA aminoacylation"/>
    <property type="evidence" value="ECO:0007669"/>
    <property type="project" value="UniProtKB-UniRule"/>
</dbReference>
<dbReference type="GO" id="GO:0004823">
    <property type="term" value="F:leucine-tRNA ligase activity"/>
    <property type="evidence" value="ECO:0007669"/>
    <property type="project" value="UniProtKB-UniRule"/>
</dbReference>
<dbReference type="InterPro" id="IPR002302">
    <property type="entry name" value="Leu-tRNA-ligase"/>
</dbReference>
<keyword evidence="4 9" id="KW-0547">Nucleotide-binding</keyword>
<dbReference type="Pfam" id="PF08264">
    <property type="entry name" value="Anticodon_1"/>
    <property type="match status" value="1"/>
</dbReference>
<evidence type="ECO:0000259" key="14">
    <source>
        <dbReference type="Pfam" id="PF13603"/>
    </source>
</evidence>
<keyword evidence="7 9" id="KW-0030">Aminoacyl-tRNA synthetase</keyword>
<evidence type="ECO:0000259" key="13">
    <source>
        <dbReference type="Pfam" id="PF09334"/>
    </source>
</evidence>
<evidence type="ECO:0000313" key="15">
    <source>
        <dbReference type="EMBL" id="ARU50213.1"/>
    </source>
</evidence>
<dbReference type="OrthoDB" id="9810365at2"/>
<evidence type="ECO:0000256" key="9">
    <source>
        <dbReference type="HAMAP-Rule" id="MF_00049"/>
    </source>
</evidence>
<dbReference type="InterPro" id="IPR013155">
    <property type="entry name" value="M/V/L/I-tRNA-synth_anticd-bd"/>
</dbReference>
<organism evidence="15 16">
    <name type="scientific">Cellulosimicrobium cellulans</name>
    <name type="common">Arthrobacter luteus</name>
    <dbReference type="NCBI Taxonomy" id="1710"/>
    <lineage>
        <taxon>Bacteria</taxon>
        <taxon>Bacillati</taxon>
        <taxon>Actinomycetota</taxon>
        <taxon>Actinomycetes</taxon>
        <taxon>Micrococcales</taxon>
        <taxon>Promicromonosporaceae</taxon>
        <taxon>Cellulosimicrobium</taxon>
    </lineage>
</organism>
<dbReference type="InterPro" id="IPR014729">
    <property type="entry name" value="Rossmann-like_a/b/a_fold"/>
</dbReference>
<evidence type="ECO:0000256" key="8">
    <source>
        <dbReference type="ARBA" id="ARBA00047469"/>
    </source>
</evidence>
<dbReference type="GO" id="GO:0005524">
    <property type="term" value="F:ATP binding"/>
    <property type="evidence" value="ECO:0007669"/>
    <property type="project" value="UniProtKB-UniRule"/>
</dbReference>
<feature type="domain" description="Leucyl-tRNA synthetase editing" evidence="14">
    <location>
        <begin position="343"/>
        <end position="555"/>
    </location>
</feature>
<keyword evidence="5 9" id="KW-0067">ATP-binding</keyword>
<dbReference type="Pfam" id="PF09334">
    <property type="entry name" value="tRNA-synt_1g"/>
    <property type="match status" value="1"/>
</dbReference>
<dbReference type="HAMAP" id="MF_00049_B">
    <property type="entry name" value="Leu_tRNA_synth_B"/>
    <property type="match status" value="1"/>
</dbReference>
<comment type="catalytic activity">
    <reaction evidence="8 9">
        <text>tRNA(Leu) + L-leucine + ATP = L-leucyl-tRNA(Leu) + AMP + diphosphate</text>
        <dbReference type="Rhea" id="RHEA:11688"/>
        <dbReference type="Rhea" id="RHEA-COMP:9613"/>
        <dbReference type="Rhea" id="RHEA-COMP:9622"/>
        <dbReference type="ChEBI" id="CHEBI:30616"/>
        <dbReference type="ChEBI" id="CHEBI:33019"/>
        <dbReference type="ChEBI" id="CHEBI:57427"/>
        <dbReference type="ChEBI" id="CHEBI:78442"/>
        <dbReference type="ChEBI" id="CHEBI:78494"/>
        <dbReference type="ChEBI" id="CHEBI:456215"/>
        <dbReference type="EC" id="6.1.1.4"/>
    </reaction>
</comment>
<dbReference type="FunFam" id="3.40.50.620:FF:000060">
    <property type="entry name" value="Leucine--tRNA ligase"/>
    <property type="match status" value="1"/>
</dbReference>
<evidence type="ECO:0000256" key="4">
    <source>
        <dbReference type="ARBA" id="ARBA00022741"/>
    </source>
</evidence>
<name>A0A1Y0HSS9_CELCE</name>
<proteinExistence type="inferred from homology"/>
<dbReference type="EC" id="6.1.1.4" evidence="9"/>
<dbReference type="Gene3D" id="3.40.50.620">
    <property type="entry name" value="HUPs"/>
    <property type="match status" value="3"/>
</dbReference>
<feature type="binding site" evidence="9">
    <location>
        <position position="800"/>
    </location>
    <ligand>
        <name>ATP</name>
        <dbReference type="ChEBI" id="CHEBI:30616"/>
    </ligand>
</feature>
<dbReference type="PROSITE" id="PS00178">
    <property type="entry name" value="AA_TRNA_LIGASE_I"/>
    <property type="match status" value="1"/>
</dbReference>
<evidence type="ECO:0000256" key="1">
    <source>
        <dbReference type="ARBA" id="ARBA00005594"/>
    </source>
</evidence>
<evidence type="ECO:0000256" key="6">
    <source>
        <dbReference type="ARBA" id="ARBA00022917"/>
    </source>
</evidence>